<dbReference type="AlphaFoldDB" id="A0A232EF31"/>
<dbReference type="Proteomes" id="UP000215335">
    <property type="component" value="Unassembled WGS sequence"/>
</dbReference>
<comment type="caution">
    <text evidence="1">The sequence shown here is derived from an EMBL/GenBank/DDBJ whole genome shotgun (WGS) entry which is preliminary data.</text>
</comment>
<accession>A0A232EF31</accession>
<gene>
    <name evidence="1" type="ORF">TSAR_000443</name>
</gene>
<evidence type="ECO:0000313" key="2">
    <source>
        <dbReference type="Proteomes" id="UP000215335"/>
    </source>
</evidence>
<dbReference type="EMBL" id="NNAY01005180">
    <property type="protein sequence ID" value="OXU16922.1"/>
    <property type="molecule type" value="Genomic_DNA"/>
</dbReference>
<protein>
    <submittedName>
        <fullName evidence="1">Uncharacterized protein</fullName>
    </submittedName>
</protein>
<keyword evidence="2" id="KW-1185">Reference proteome</keyword>
<reference evidence="1 2" key="1">
    <citation type="journal article" date="2017" name="Curr. Biol.">
        <title>The Evolution of Venom by Co-option of Single-Copy Genes.</title>
        <authorList>
            <person name="Martinson E.O."/>
            <person name="Mrinalini"/>
            <person name="Kelkar Y.D."/>
            <person name="Chang C.H."/>
            <person name="Werren J.H."/>
        </authorList>
    </citation>
    <scope>NUCLEOTIDE SEQUENCE [LARGE SCALE GENOMIC DNA]</scope>
    <source>
        <strain evidence="1 2">Alberta</strain>
        <tissue evidence="1">Whole body</tissue>
    </source>
</reference>
<sequence length="73" mass="8172">MKRADNFTFRMVFSVVIPNVISRSCDQFSTIHQGNSSGKALINKIVDSKVVGYRARSHMVTLDLTLNSGSYYV</sequence>
<proteinExistence type="predicted"/>
<evidence type="ECO:0000313" key="1">
    <source>
        <dbReference type="EMBL" id="OXU16922.1"/>
    </source>
</evidence>
<organism evidence="1 2">
    <name type="scientific">Trichomalopsis sarcophagae</name>
    <dbReference type="NCBI Taxonomy" id="543379"/>
    <lineage>
        <taxon>Eukaryota</taxon>
        <taxon>Metazoa</taxon>
        <taxon>Ecdysozoa</taxon>
        <taxon>Arthropoda</taxon>
        <taxon>Hexapoda</taxon>
        <taxon>Insecta</taxon>
        <taxon>Pterygota</taxon>
        <taxon>Neoptera</taxon>
        <taxon>Endopterygota</taxon>
        <taxon>Hymenoptera</taxon>
        <taxon>Apocrita</taxon>
        <taxon>Proctotrupomorpha</taxon>
        <taxon>Chalcidoidea</taxon>
        <taxon>Pteromalidae</taxon>
        <taxon>Pteromalinae</taxon>
        <taxon>Trichomalopsis</taxon>
    </lineage>
</organism>
<name>A0A232EF31_9HYME</name>